<dbReference type="InterPro" id="IPR001810">
    <property type="entry name" value="F-box_dom"/>
</dbReference>
<evidence type="ECO:0000313" key="3">
    <source>
        <dbReference type="Proteomes" id="UP000483820"/>
    </source>
</evidence>
<dbReference type="RefSeq" id="XP_053584601.1">
    <property type="nucleotide sequence ID" value="XM_053729829.1"/>
</dbReference>
<dbReference type="AlphaFoldDB" id="A0A6A5GRE2"/>
<dbReference type="Pfam" id="PF00646">
    <property type="entry name" value="F-box"/>
    <property type="match status" value="2"/>
</dbReference>
<name>A0A6A5GRE2_CAERE</name>
<proteinExistence type="predicted"/>
<organism evidence="2 3">
    <name type="scientific">Caenorhabditis remanei</name>
    <name type="common">Caenorhabditis vulgaris</name>
    <dbReference type="NCBI Taxonomy" id="31234"/>
    <lineage>
        <taxon>Eukaryota</taxon>
        <taxon>Metazoa</taxon>
        <taxon>Ecdysozoa</taxon>
        <taxon>Nematoda</taxon>
        <taxon>Chromadorea</taxon>
        <taxon>Rhabditida</taxon>
        <taxon>Rhabditina</taxon>
        <taxon>Rhabditomorpha</taxon>
        <taxon>Rhabditoidea</taxon>
        <taxon>Rhabditidae</taxon>
        <taxon>Peloderinae</taxon>
        <taxon>Caenorhabditis</taxon>
    </lineage>
</organism>
<evidence type="ECO:0000259" key="1">
    <source>
        <dbReference type="PROSITE" id="PS50181"/>
    </source>
</evidence>
<gene>
    <name evidence="2" type="ORF">GCK72_013397</name>
</gene>
<dbReference type="KEGG" id="crq:GCK72_013397"/>
<accession>A0A6A5GRE2</accession>
<feature type="domain" description="F-box" evidence="1">
    <location>
        <begin position="307"/>
        <end position="354"/>
    </location>
</feature>
<dbReference type="SMART" id="SM00256">
    <property type="entry name" value="FBOX"/>
    <property type="match status" value="2"/>
</dbReference>
<dbReference type="CTD" id="78775778"/>
<protein>
    <recommendedName>
        <fullName evidence="1">F-box domain-containing protein</fullName>
    </recommendedName>
</protein>
<dbReference type="PANTHER" id="PTHR21503:SF8">
    <property type="entry name" value="F-BOX ASSOCIATED DOMAIN-CONTAINING PROTEIN-RELATED"/>
    <property type="match status" value="1"/>
</dbReference>
<sequence length="610" mass="71324">MSFPLLRLPQLVHIEVFKHLEFQEIFLLSLCSENMKFLVHRIKLKPKEIQYTLGDDMIRVSVGGTNKEWKIYPLAVLECVSFIPSEEITFKKLGGEHIACRIVENSSDDQYTHIFECLEDRLSEVLVFVQYHLEFLFPKDPCVQLKVKSVDCLLAADVLSNVINTALRFDEFRHTEVEEFLTNNPNHESIDILSKPSCRDLKCNSKLWKIKGLSFEYSRTNTCRIMKYFSGRCLILHNASLKYSPWIQLIQKWKKKEAYGDLHAVIVRTPEDVYEEIDSDKLLRECNALQWDGLRRPQMFKFDPKMSFRLLRLPVLVHIEIFKHLEFQEIFLLSLCSENMKYLVHGIQLKPKEIQYILGDDMIRVSVGGTHKDWQRLPMAVLECVSFIPSKEIISIKLGSERIACRFVENSSDDPCTLISECLENCLSEVLVFVQYHLEFLFPKDPCVQLKVKSVDCLLAADVLYNVTNTAIKFDEFSPTELENHLANNPNHESFDIISKPSGRDLKCNSKLWKIKGLSFEHSRTITCRIMKYFSGRCLILHNASLKYSPWIQLIQKWKKKEAYRDLHAVFVRTPEDVYEEIDSDKLLRECNALQWDGLRRPQMFKFEPK</sequence>
<reference evidence="2 3" key="1">
    <citation type="submission" date="2019-12" db="EMBL/GenBank/DDBJ databases">
        <title>Chromosome-level assembly of the Caenorhabditis remanei genome.</title>
        <authorList>
            <person name="Teterina A.A."/>
            <person name="Willis J.H."/>
            <person name="Phillips P.C."/>
        </authorList>
    </citation>
    <scope>NUCLEOTIDE SEQUENCE [LARGE SCALE GENOMIC DNA]</scope>
    <source>
        <strain evidence="2 3">PX506</strain>
        <tissue evidence="2">Whole organism</tissue>
    </source>
</reference>
<dbReference type="Proteomes" id="UP000483820">
    <property type="component" value="Chromosome IV"/>
</dbReference>
<feature type="domain" description="F-box" evidence="1">
    <location>
        <begin position="2"/>
        <end position="49"/>
    </location>
</feature>
<dbReference type="PANTHER" id="PTHR21503">
    <property type="entry name" value="F-BOX-CONTAINING HYPOTHETICAL PROTEIN C.ELEGANS"/>
    <property type="match status" value="1"/>
</dbReference>
<dbReference type="GeneID" id="78775778"/>
<comment type="caution">
    <text evidence="2">The sequence shown here is derived from an EMBL/GenBank/DDBJ whole genome shotgun (WGS) entry which is preliminary data.</text>
</comment>
<dbReference type="PROSITE" id="PS50181">
    <property type="entry name" value="FBOX"/>
    <property type="match status" value="2"/>
</dbReference>
<evidence type="ECO:0000313" key="2">
    <source>
        <dbReference type="EMBL" id="KAF1756942.1"/>
    </source>
</evidence>
<dbReference type="EMBL" id="WUAV01000004">
    <property type="protein sequence ID" value="KAF1756942.1"/>
    <property type="molecule type" value="Genomic_DNA"/>
</dbReference>